<accession>A0ABR2WB56</accession>
<evidence type="ECO:0008006" key="4">
    <source>
        <dbReference type="Google" id="ProtNLM"/>
    </source>
</evidence>
<dbReference type="Proteomes" id="UP001479436">
    <property type="component" value="Unassembled WGS sequence"/>
</dbReference>
<comment type="caution">
    <text evidence="2">The sequence shown here is derived from an EMBL/GenBank/DDBJ whole genome shotgun (WGS) entry which is preliminary data.</text>
</comment>
<dbReference type="InterPro" id="IPR006721">
    <property type="entry name" value="ATP_synth_F1_esu_mt"/>
</dbReference>
<evidence type="ECO:0000256" key="1">
    <source>
        <dbReference type="ARBA" id="ARBA00009502"/>
    </source>
</evidence>
<evidence type="ECO:0000313" key="2">
    <source>
        <dbReference type="EMBL" id="KAK9729188.1"/>
    </source>
</evidence>
<protein>
    <recommendedName>
        <fullName evidence="4">Mitochondrial ATP synthase epsilon chain</fullName>
    </recommendedName>
</protein>
<reference evidence="2 3" key="1">
    <citation type="submission" date="2023-04" db="EMBL/GenBank/DDBJ databases">
        <title>Genome of Basidiobolus ranarum AG-B5.</title>
        <authorList>
            <person name="Stajich J.E."/>
            <person name="Carter-House D."/>
            <person name="Gryganskyi A."/>
        </authorList>
    </citation>
    <scope>NUCLEOTIDE SEQUENCE [LARGE SCALE GENOMIC DNA]</scope>
    <source>
        <strain evidence="2 3">AG-B5</strain>
    </source>
</reference>
<organism evidence="2 3">
    <name type="scientific">Basidiobolus ranarum</name>
    <dbReference type="NCBI Taxonomy" id="34480"/>
    <lineage>
        <taxon>Eukaryota</taxon>
        <taxon>Fungi</taxon>
        <taxon>Fungi incertae sedis</taxon>
        <taxon>Zoopagomycota</taxon>
        <taxon>Entomophthoromycotina</taxon>
        <taxon>Basidiobolomycetes</taxon>
        <taxon>Basidiobolales</taxon>
        <taxon>Basidiobolaceae</taxon>
        <taxon>Basidiobolus</taxon>
    </lineage>
</organism>
<sequence>MAFTWRAANISYLQYSQICAKAVRSALKQEERLVAQKCEEQGLKFSKWVNGKQGDLQPVSSEVPKSV</sequence>
<keyword evidence="3" id="KW-1185">Reference proteome</keyword>
<proteinExistence type="inferred from homology"/>
<dbReference type="InterPro" id="IPR036742">
    <property type="entry name" value="ATP_synth_F1_esu_sf_mt"/>
</dbReference>
<gene>
    <name evidence="2" type="ORF">K7432_000471</name>
</gene>
<dbReference type="Pfam" id="PF04627">
    <property type="entry name" value="ATP-synt_Eps"/>
    <property type="match status" value="1"/>
</dbReference>
<dbReference type="SUPFAM" id="SSF48690">
    <property type="entry name" value="Epsilon subunit of mitochondrial F1F0-ATP synthase"/>
    <property type="match status" value="1"/>
</dbReference>
<name>A0ABR2WB56_9FUNG</name>
<comment type="similarity">
    <text evidence="1">Belongs to the eukaryotic ATPase epsilon family.</text>
</comment>
<evidence type="ECO:0000313" key="3">
    <source>
        <dbReference type="Proteomes" id="UP001479436"/>
    </source>
</evidence>
<dbReference type="PANTHER" id="PTHR12448">
    <property type="entry name" value="ATP SYNTHASE EPSILON CHAIN, MITOCHONDRIAL"/>
    <property type="match status" value="1"/>
</dbReference>
<dbReference type="EMBL" id="JASJQH010006884">
    <property type="protein sequence ID" value="KAK9729188.1"/>
    <property type="molecule type" value="Genomic_DNA"/>
</dbReference>
<dbReference type="CDD" id="cd12153">
    <property type="entry name" value="F1-ATPase_epsilon"/>
    <property type="match status" value="1"/>
</dbReference>
<dbReference type="PANTHER" id="PTHR12448:SF0">
    <property type="entry name" value="ATP SYNTHASE SUBUNIT EPSILON, MITOCHONDRIAL"/>
    <property type="match status" value="1"/>
</dbReference>
<dbReference type="Gene3D" id="1.10.1620.20">
    <property type="entry name" value="ATP synthase, F1 complex, epsilon subunit superfamily, mitochondrial"/>
    <property type="match status" value="1"/>
</dbReference>